<dbReference type="AlphaFoldDB" id="A0A8J9VS76"/>
<evidence type="ECO:0000313" key="2">
    <source>
        <dbReference type="Proteomes" id="UP000838878"/>
    </source>
</evidence>
<evidence type="ECO:0000313" key="1">
    <source>
        <dbReference type="EMBL" id="CAH0728708.1"/>
    </source>
</evidence>
<dbReference type="Proteomes" id="UP000838878">
    <property type="component" value="Chromosome 7"/>
</dbReference>
<dbReference type="EMBL" id="OV170227">
    <property type="protein sequence ID" value="CAH0728708.1"/>
    <property type="molecule type" value="Genomic_DNA"/>
</dbReference>
<protein>
    <submittedName>
        <fullName evidence="1">Uncharacterized protein</fullName>
    </submittedName>
</protein>
<reference evidence="1" key="1">
    <citation type="submission" date="2021-12" db="EMBL/GenBank/DDBJ databases">
        <authorList>
            <person name="Martin H S."/>
        </authorList>
    </citation>
    <scope>NUCLEOTIDE SEQUENCE</scope>
</reference>
<accession>A0A8J9VS76</accession>
<organism evidence="1 2">
    <name type="scientific">Brenthis ino</name>
    <name type="common">lesser marbled fritillary</name>
    <dbReference type="NCBI Taxonomy" id="405034"/>
    <lineage>
        <taxon>Eukaryota</taxon>
        <taxon>Metazoa</taxon>
        <taxon>Ecdysozoa</taxon>
        <taxon>Arthropoda</taxon>
        <taxon>Hexapoda</taxon>
        <taxon>Insecta</taxon>
        <taxon>Pterygota</taxon>
        <taxon>Neoptera</taxon>
        <taxon>Endopterygota</taxon>
        <taxon>Lepidoptera</taxon>
        <taxon>Glossata</taxon>
        <taxon>Ditrysia</taxon>
        <taxon>Papilionoidea</taxon>
        <taxon>Nymphalidae</taxon>
        <taxon>Heliconiinae</taxon>
        <taxon>Argynnini</taxon>
        <taxon>Brenthis</taxon>
    </lineage>
</organism>
<sequence>MLNYYETTLKIIFKPIRSDVTASRATDSAARRGAAVVRLMSVPATRQAAAISIFVSRERVDSAGTELVASFQIYVELISSL</sequence>
<name>A0A8J9VS76_9NEOP</name>
<gene>
    <name evidence="1" type="ORF">BINO364_LOCUS13895</name>
</gene>
<keyword evidence="2" id="KW-1185">Reference proteome</keyword>
<proteinExistence type="predicted"/>
<feature type="non-terminal residue" evidence="1">
    <location>
        <position position="81"/>
    </location>
</feature>